<dbReference type="EMBL" id="HBIO01024371">
    <property type="protein sequence ID" value="CAE0473867.1"/>
    <property type="molecule type" value="Transcribed_RNA"/>
</dbReference>
<dbReference type="PANTHER" id="PTHR24276">
    <property type="entry name" value="POLYSERASE-RELATED"/>
    <property type="match status" value="1"/>
</dbReference>
<evidence type="ECO:0000259" key="6">
    <source>
        <dbReference type="PROSITE" id="PS50240"/>
    </source>
</evidence>
<dbReference type="CDD" id="cd00190">
    <property type="entry name" value="Tryp_SPc"/>
    <property type="match status" value="1"/>
</dbReference>
<dbReference type="PROSITE" id="PS00135">
    <property type="entry name" value="TRYPSIN_SER"/>
    <property type="match status" value="1"/>
</dbReference>
<evidence type="ECO:0000256" key="1">
    <source>
        <dbReference type="ARBA" id="ARBA00007664"/>
    </source>
</evidence>
<keyword evidence="5" id="KW-0645">Protease</keyword>
<dbReference type="PROSITE" id="PS50231">
    <property type="entry name" value="RICIN_B_LECTIN"/>
    <property type="match status" value="1"/>
</dbReference>
<dbReference type="Pfam" id="PF00089">
    <property type="entry name" value="Trypsin"/>
    <property type="match status" value="1"/>
</dbReference>
<dbReference type="GO" id="GO:0006508">
    <property type="term" value="P:proteolysis"/>
    <property type="evidence" value="ECO:0007669"/>
    <property type="project" value="UniProtKB-KW"/>
</dbReference>
<accession>A0A7S3VDE2</accession>
<comment type="similarity">
    <text evidence="1">Belongs to the peptidase S1 family.</text>
</comment>
<dbReference type="InterPro" id="IPR018114">
    <property type="entry name" value="TRYPSIN_HIS"/>
</dbReference>
<keyword evidence="3" id="KW-1015">Disulfide bond</keyword>
<evidence type="ECO:0000256" key="5">
    <source>
        <dbReference type="RuleBase" id="RU363034"/>
    </source>
</evidence>
<protein>
    <recommendedName>
        <fullName evidence="6">Peptidase S1 domain-containing protein</fullName>
    </recommendedName>
</protein>
<dbReference type="InterPro" id="IPR050430">
    <property type="entry name" value="Peptidase_S1"/>
</dbReference>
<evidence type="ECO:0000313" key="7">
    <source>
        <dbReference type="EMBL" id="CAE0473867.1"/>
    </source>
</evidence>
<evidence type="ECO:0000256" key="3">
    <source>
        <dbReference type="ARBA" id="ARBA00023157"/>
    </source>
</evidence>
<dbReference type="Gene3D" id="2.80.10.50">
    <property type="match status" value="1"/>
</dbReference>
<gene>
    <name evidence="7" type="ORF">CDEB00056_LOCUS18720</name>
</gene>
<keyword evidence="4" id="KW-0325">Glycoprotein</keyword>
<dbReference type="InterPro" id="IPR043504">
    <property type="entry name" value="Peptidase_S1_PA_chymotrypsin"/>
</dbReference>
<dbReference type="AlphaFoldDB" id="A0A7S3VDE2"/>
<dbReference type="PRINTS" id="PR00722">
    <property type="entry name" value="CHYMOTRYPSIN"/>
</dbReference>
<feature type="domain" description="Peptidase S1" evidence="6">
    <location>
        <begin position="48"/>
        <end position="283"/>
    </location>
</feature>
<dbReference type="PANTHER" id="PTHR24276:SF98">
    <property type="entry name" value="FI18310P1-RELATED"/>
    <property type="match status" value="1"/>
</dbReference>
<dbReference type="InterPro" id="IPR001254">
    <property type="entry name" value="Trypsin_dom"/>
</dbReference>
<dbReference type="SUPFAM" id="SSF50370">
    <property type="entry name" value="Ricin B-like lectins"/>
    <property type="match status" value="1"/>
</dbReference>
<dbReference type="PROSITE" id="PS00134">
    <property type="entry name" value="TRYPSIN_HIS"/>
    <property type="match status" value="1"/>
</dbReference>
<dbReference type="PROSITE" id="PS50240">
    <property type="entry name" value="TRYPSIN_DOM"/>
    <property type="match status" value="1"/>
</dbReference>
<name>A0A7S3VDE2_9STRA</name>
<keyword evidence="2" id="KW-0843">Virulence</keyword>
<keyword evidence="5" id="KW-0720">Serine protease</keyword>
<dbReference type="SUPFAM" id="SSF50494">
    <property type="entry name" value="Trypsin-like serine proteases"/>
    <property type="match status" value="1"/>
</dbReference>
<dbReference type="InterPro" id="IPR035992">
    <property type="entry name" value="Ricin_B-like_lectins"/>
</dbReference>
<evidence type="ECO:0000256" key="4">
    <source>
        <dbReference type="ARBA" id="ARBA00023180"/>
    </source>
</evidence>
<keyword evidence="5" id="KW-0378">Hydrolase</keyword>
<sequence length="503" mass="55744">MGETKYICKLSSPVNVLSTFALVLASGTAVAASSQMKLDEEFIPQPRIIGGERAPLNAYPWFAQGYGGCGGSLISPEFVLTAAHCQGSFPSLKVGARCRNDANEDDKNCGQYSEILYNATDYVHPQSVNNDGLYYDLMLVQLTEASTITPVQVDLGTLSIDYEEGRSGLWTAGFGLIKYDPRWKASRLQHIEKNYVPYDKCVEAYESSDQAVDPNMICAQNADPFKSACYGDSGGPLFDKYAQKLVGVVSTGPDECNQDEDDLRPVLYTRISSHADWIRSIVCQFSEFDLPKFCYFTAGPSSFPTASSSSSPSVTHSGTPSITLSTAPSILVSHFPTISAAPTLEKSPQSTYFQVVSKFDDPNGHQWCLAPVKKETFDRVSIALCSSMDARQLWRKDDVGNLMTKNDENLCVKNIQKQNRLNMEICRSSPNYIFMYDALFDSLVWLKNKADFLKWGIRVVSVKREPLVGVKSTSVVVIQGRNITNTLQQWSIVYPDLPNEMLY</sequence>
<dbReference type="InterPro" id="IPR033116">
    <property type="entry name" value="TRYPSIN_SER"/>
</dbReference>
<organism evidence="7">
    <name type="scientific">Chaetoceros debilis</name>
    <dbReference type="NCBI Taxonomy" id="122233"/>
    <lineage>
        <taxon>Eukaryota</taxon>
        <taxon>Sar</taxon>
        <taxon>Stramenopiles</taxon>
        <taxon>Ochrophyta</taxon>
        <taxon>Bacillariophyta</taxon>
        <taxon>Coscinodiscophyceae</taxon>
        <taxon>Chaetocerotophycidae</taxon>
        <taxon>Chaetocerotales</taxon>
        <taxon>Chaetocerotaceae</taxon>
        <taxon>Chaetoceros</taxon>
    </lineage>
</organism>
<dbReference type="GO" id="GO:0004252">
    <property type="term" value="F:serine-type endopeptidase activity"/>
    <property type="evidence" value="ECO:0007669"/>
    <property type="project" value="InterPro"/>
</dbReference>
<dbReference type="Gene3D" id="2.40.10.10">
    <property type="entry name" value="Trypsin-like serine proteases"/>
    <property type="match status" value="1"/>
</dbReference>
<dbReference type="SMART" id="SM00020">
    <property type="entry name" value="Tryp_SPc"/>
    <property type="match status" value="1"/>
</dbReference>
<evidence type="ECO:0000256" key="2">
    <source>
        <dbReference type="ARBA" id="ARBA00023026"/>
    </source>
</evidence>
<dbReference type="InterPro" id="IPR001314">
    <property type="entry name" value="Peptidase_S1A"/>
</dbReference>
<proteinExistence type="inferred from homology"/>
<dbReference type="InterPro" id="IPR009003">
    <property type="entry name" value="Peptidase_S1_PA"/>
</dbReference>
<reference evidence="7" key="1">
    <citation type="submission" date="2021-01" db="EMBL/GenBank/DDBJ databases">
        <authorList>
            <person name="Corre E."/>
            <person name="Pelletier E."/>
            <person name="Niang G."/>
            <person name="Scheremetjew M."/>
            <person name="Finn R."/>
            <person name="Kale V."/>
            <person name="Holt S."/>
            <person name="Cochrane G."/>
            <person name="Meng A."/>
            <person name="Brown T."/>
            <person name="Cohen L."/>
        </authorList>
    </citation>
    <scope>NUCLEOTIDE SEQUENCE</scope>
    <source>
        <strain evidence="7">MM31A-1</strain>
    </source>
</reference>